<reference evidence="1" key="1">
    <citation type="submission" date="2023-07" db="EMBL/GenBank/DDBJ databases">
        <title>draft genome sequence of fig (Ficus carica).</title>
        <authorList>
            <person name="Takahashi T."/>
            <person name="Nishimura K."/>
        </authorList>
    </citation>
    <scope>NUCLEOTIDE SEQUENCE</scope>
</reference>
<comment type="caution">
    <text evidence="1">The sequence shown here is derived from an EMBL/GenBank/DDBJ whole genome shotgun (WGS) entry which is preliminary data.</text>
</comment>
<gene>
    <name evidence="1" type="ORF">TIFTF001_027442</name>
</gene>
<proteinExistence type="predicted"/>
<evidence type="ECO:0000313" key="1">
    <source>
        <dbReference type="EMBL" id="GMN58354.1"/>
    </source>
</evidence>
<sequence>MRAMGWLPDLAMGDWARRGRGSDGNNSVGEGGVVVGVWALGKGLGRADLAHWGSSPGSGHGRGCQFPRGGRRFARGGWFSSEVRFTILNWVSPSHLRQVPADHRVTRHDDMTLALLTRSLGLKLSSLRWSGSMDNHPHPPPRLSSRKLIILSQLGFVPILLQTPVIFDLLNGYENLLCNDDRTDLRGNRRIGPRIDRFIVGECSGSIVAAAEGDGRGGSLRRELQFSGEGVGSIGEGESLRASMNGASSSSLFCRSVEVGRSIDGSERGVVGANA</sequence>
<dbReference type="Proteomes" id="UP001187192">
    <property type="component" value="Unassembled WGS sequence"/>
</dbReference>
<name>A0AA88IYJ3_FICCA</name>
<dbReference type="AlphaFoldDB" id="A0AA88IYJ3"/>
<protein>
    <submittedName>
        <fullName evidence="1">Uncharacterized protein</fullName>
    </submittedName>
</protein>
<evidence type="ECO:0000313" key="2">
    <source>
        <dbReference type="Proteomes" id="UP001187192"/>
    </source>
</evidence>
<accession>A0AA88IYJ3</accession>
<dbReference type="EMBL" id="BTGU01000077">
    <property type="protein sequence ID" value="GMN58354.1"/>
    <property type="molecule type" value="Genomic_DNA"/>
</dbReference>
<keyword evidence="2" id="KW-1185">Reference proteome</keyword>
<organism evidence="1 2">
    <name type="scientific">Ficus carica</name>
    <name type="common">Common fig</name>
    <dbReference type="NCBI Taxonomy" id="3494"/>
    <lineage>
        <taxon>Eukaryota</taxon>
        <taxon>Viridiplantae</taxon>
        <taxon>Streptophyta</taxon>
        <taxon>Embryophyta</taxon>
        <taxon>Tracheophyta</taxon>
        <taxon>Spermatophyta</taxon>
        <taxon>Magnoliopsida</taxon>
        <taxon>eudicotyledons</taxon>
        <taxon>Gunneridae</taxon>
        <taxon>Pentapetalae</taxon>
        <taxon>rosids</taxon>
        <taxon>fabids</taxon>
        <taxon>Rosales</taxon>
        <taxon>Moraceae</taxon>
        <taxon>Ficeae</taxon>
        <taxon>Ficus</taxon>
    </lineage>
</organism>